<evidence type="ECO:0000313" key="8">
    <source>
        <dbReference type="Proteomes" id="UP000541425"/>
    </source>
</evidence>
<name>A0A7W5UFU1_9BACT</name>
<keyword evidence="3 6" id="KW-0815">Transposition</keyword>
<dbReference type="Proteomes" id="UP000541425">
    <property type="component" value="Unassembled WGS sequence"/>
</dbReference>
<evidence type="ECO:0000313" key="7">
    <source>
        <dbReference type="EMBL" id="MBB3703458.1"/>
    </source>
</evidence>
<dbReference type="PROSITE" id="PS01007">
    <property type="entry name" value="TRANSPOSASE_MUTATOR"/>
    <property type="match status" value="1"/>
</dbReference>
<dbReference type="PANTHER" id="PTHR33217">
    <property type="entry name" value="TRANSPOSASE FOR INSERTION SEQUENCE ELEMENT IS1081"/>
    <property type="match status" value="1"/>
</dbReference>
<evidence type="ECO:0000256" key="3">
    <source>
        <dbReference type="ARBA" id="ARBA00022578"/>
    </source>
</evidence>
<organism evidence="7 8">
    <name type="scientific">Alloprevotella rava</name>
    <dbReference type="NCBI Taxonomy" id="671218"/>
    <lineage>
        <taxon>Bacteria</taxon>
        <taxon>Pseudomonadati</taxon>
        <taxon>Bacteroidota</taxon>
        <taxon>Bacteroidia</taxon>
        <taxon>Bacteroidales</taxon>
        <taxon>Prevotellaceae</taxon>
        <taxon>Alloprevotella</taxon>
    </lineage>
</organism>
<evidence type="ECO:0000256" key="4">
    <source>
        <dbReference type="ARBA" id="ARBA00023125"/>
    </source>
</evidence>
<keyword evidence="5 6" id="KW-0233">DNA recombination</keyword>
<keyword evidence="6" id="KW-0814">Transposable element</keyword>
<reference evidence="7 8" key="1">
    <citation type="submission" date="2020-08" db="EMBL/GenBank/DDBJ databases">
        <title>Genomic Encyclopedia of Type Strains, Phase IV (KMG-IV): sequencing the most valuable type-strain genomes for metagenomic binning, comparative biology and taxonomic classification.</title>
        <authorList>
            <person name="Goeker M."/>
        </authorList>
    </citation>
    <scope>NUCLEOTIDE SEQUENCE [LARGE SCALE GENOMIC DNA]</scope>
    <source>
        <strain evidence="7 8">DSM 22548</strain>
    </source>
</reference>
<comment type="similarity">
    <text evidence="2 6">Belongs to the transposase mutator family.</text>
</comment>
<sequence>MHDAKLVQCRGKSRTYRIFDAAQNIGHNQVDLLHTTFLGGLQLLGQYLLCVVNHPTGGALNWKLELNGLKERGVEQIDLIISDALQGIERAICSAFPQAAHQLCVVHFKRHVLNQVSKKDKVILKQKLEELFPIQEKGFTPFKAFENLCTFAARWGKHYRSLSSLAAPRNIPNFTYLRFPESVRGMIYSTNGVERLNRSYKRTLRLRGALPSAEAVIFLLGSVAKEMTETTYARRNKLTHFWEYYPTFLVQRLHI</sequence>
<evidence type="ECO:0000256" key="1">
    <source>
        <dbReference type="ARBA" id="ARBA00002190"/>
    </source>
</evidence>
<dbReference type="GO" id="GO:0003677">
    <property type="term" value="F:DNA binding"/>
    <property type="evidence" value="ECO:0007669"/>
    <property type="project" value="UniProtKB-UniRule"/>
</dbReference>
<dbReference type="EMBL" id="JACICA010000013">
    <property type="protein sequence ID" value="MBB3703458.1"/>
    <property type="molecule type" value="Genomic_DNA"/>
</dbReference>
<gene>
    <name evidence="7" type="ORF">FHS60_001948</name>
</gene>
<dbReference type="AlphaFoldDB" id="A0A7W5UFU1"/>
<keyword evidence="4 6" id="KW-0238">DNA-binding</keyword>
<evidence type="ECO:0000256" key="6">
    <source>
        <dbReference type="RuleBase" id="RU365089"/>
    </source>
</evidence>
<evidence type="ECO:0000256" key="5">
    <source>
        <dbReference type="ARBA" id="ARBA00023172"/>
    </source>
</evidence>
<proteinExistence type="inferred from homology"/>
<comment type="caution">
    <text evidence="7">The sequence shown here is derived from an EMBL/GenBank/DDBJ whole genome shotgun (WGS) entry which is preliminary data.</text>
</comment>
<dbReference type="Pfam" id="PF00872">
    <property type="entry name" value="Transposase_mut"/>
    <property type="match status" value="1"/>
</dbReference>
<dbReference type="InterPro" id="IPR001207">
    <property type="entry name" value="Transposase_mutator"/>
</dbReference>
<dbReference type="GO" id="GO:0006313">
    <property type="term" value="P:DNA transposition"/>
    <property type="evidence" value="ECO:0007669"/>
    <property type="project" value="UniProtKB-UniRule"/>
</dbReference>
<dbReference type="GO" id="GO:0004803">
    <property type="term" value="F:transposase activity"/>
    <property type="evidence" value="ECO:0007669"/>
    <property type="project" value="UniProtKB-UniRule"/>
</dbReference>
<evidence type="ECO:0000256" key="2">
    <source>
        <dbReference type="ARBA" id="ARBA00010961"/>
    </source>
</evidence>
<protein>
    <recommendedName>
        <fullName evidence="6">Mutator family transposase</fullName>
    </recommendedName>
</protein>
<comment type="function">
    <text evidence="1 6">Required for the transposition of the insertion element.</text>
</comment>
<accession>A0A7W5UFU1</accession>
<dbReference type="PANTHER" id="PTHR33217:SF8">
    <property type="entry name" value="MUTATOR FAMILY TRANSPOSASE"/>
    <property type="match status" value="1"/>
</dbReference>